<reference evidence="1" key="2">
    <citation type="submission" date="2021-04" db="EMBL/GenBank/DDBJ databases">
        <authorList>
            <person name="Podell S."/>
        </authorList>
    </citation>
    <scope>NUCLEOTIDE SEQUENCE</scope>
    <source>
        <strain evidence="1">Hildebrandi</strain>
    </source>
</reference>
<dbReference type="OrthoDB" id="426882at2759"/>
<keyword evidence="1" id="KW-0808">Transferase</keyword>
<evidence type="ECO:0000313" key="1">
    <source>
        <dbReference type="EMBL" id="KAG7344961.1"/>
    </source>
</evidence>
<dbReference type="Pfam" id="PF13692">
    <property type="entry name" value="Glyco_trans_1_4"/>
    <property type="match status" value="1"/>
</dbReference>
<gene>
    <name evidence="1" type="ORF">IV203_032492</name>
</gene>
<name>A0A9K3KKE4_9STRA</name>
<dbReference type="Proteomes" id="UP000693970">
    <property type="component" value="Unassembled WGS sequence"/>
</dbReference>
<dbReference type="AlphaFoldDB" id="A0A9K3KKE4"/>
<organism evidence="1 2">
    <name type="scientific">Nitzschia inconspicua</name>
    <dbReference type="NCBI Taxonomy" id="303405"/>
    <lineage>
        <taxon>Eukaryota</taxon>
        <taxon>Sar</taxon>
        <taxon>Stramenopiles</taxon>
        <taxon>Ochrophyta</taxon>
        <taxon>Bacillariophyta</taxon>
        <taxon>Bacillariophyceae</taxon>
        <taxon>Bacillariophycidae</taxon>
        <taxon>Bacillariales</taxon>
        <taxon>Bacillariaceae</taxon>
        <taxon>Nitzschia</taxon>
    </lineage>
</organism>
<comment type="caution">
    <text evidence="1">The sequence shown here is derived from an EMBL/GenBank/DDBJ whole genome shotgun (WGS) entry which is preliminary data.</text>
</comment>
<reference evidence="1" key="1">
    <citation type="journal article" date="2021" name="Sci. Rep.">
        <title>Diploid genomic architecture of Nitzschia inconspicua, an elite biomass production diatom.</title>
        <authorList>
            <person name="Oliver A."/>
            <person name="Podell S."/>
            <person name="Pinowska A."/>
            <person name="Traller J.C."/>
            <person name="Smith S.R."/>
            <person name="McClure R."/>
            <person name="Beliaev A."/>
            <person name="Bohutskyi P."/>
            <person name="Hill E.A."/>
            <person name="Rabines A."/>
            <person name="Zheng H."/>
            <person name="Allen L.Z."/>
            <person name="Kuo A."/>
            <person name="Grigoriev I.V."/>
            <person name="Allen A.E."/>
            <person name="Hazlebeck D."/>
            <person name="Allen E.E."/>
        </authorList>
    </citation>
    <scope>NUCLEOTIDE SEQUENCE</scope>
    <source>
        <strain evidence="1">Hildebrandi</strain>
    </source>
</reference>
<dbReference type="EMBL" id="JAGRRH010000022">
    <property type="protein sequence ID" value="KAG7344961.1"/>
    <property type="molecule type" value="Genomic_DNA"/>
</dbReference>
<evidence type="ECO:0000313" key="2">
    <source>
        <dbReference type="Proteomes" id="UP000693970"/>
    </source>
</evidence>
<accession>A0A9K3KKE4</accession>
<dbReference type="GO" id="GO:0016740">
    <property type="term" value="F:transferase activity"/>
    <property type="evidence" value="ECO:0007669"/>
    <property type="project" value="UniProtKB-KW"/>
</dbReference>
<keyword evidence="2" id="KW-1185">Reference proteome</keyword>
<sequence length="516" mass="58065">MRRLGLDSQLLLSRKRRLRKATDCDNAIHQRLPIPHSDQFQFSHYHTAILSNVLPDVSASAACVRTRAIMEGLLTMTSTGHDSKQYNNNVKYVTTSAAKNQAPNNFGGFVLPKGATLHHLSPNRTMDFQDLFGNQSNQPNLSPPQPQQPLDMALFDRFYTEEQFSFRFFHDSPETAMILDMQDLHALRRGRQELVKSYDKANPGGDPLACLSSVVDYIPPVTDTNIVRELSSIHRCDLTLVCSPYELDLLQHHYDIPKEKLCLAPFFVDETAIPQDFPLINVNTIPTQFVFCGGFKHDPNVDAVHILLNHVWPRLRSEQPHATLHIYGAHCPSQLQATNHHANGVVVHGYVERLEDIFGPSSEGGPRILLAPLRFGAGIKGKIIDAWTYGMPVITTPVGGEGMTTWQEESGGDASSLRFGGSVASTLDEFCHAATIMATDATKYHEAQQTGRVILQELYSAQKNWRIVEDRLHQAMASLEARRERDTMRAILWHNSNRSTDYFSRWVELKESSKKK</sequence>
<protein>
    <submittedName>
        <fullName evidence="1">Glycosyl transferase group 1 protein</fullName>
    </submittedName>
</protein>
<proteinExistence type="predicted"/>